<reference evidence="1 2" key="1">
    <citation type="submission" date="2022-09" db="EMBL/GenBank/DDBJ databases">
        <title>Enrichment on poylsaccharides allowed isolation of novel metabolic and taxonomic groups of Haloarchaea.</title>
        <authorList>
            <person name="Sorokin D.Y."/>
            <person name="Elcheninov A.G."/>
            <person name="Khizhniak T.V."/>
            <person name="Kolganova T.V."/>
            <person name="Kublanov I.V."/>
        </authorList>
    </citation>
    <scope>NUCLEOTIDE SEQUENCE [LARGE SCALE GENOMIC DNA]</scope>
    <source>
        <strain evidence="1 2">AArc-curdl1</strain>
    </source>
</reference>
<protein>
    <submittedName>
        <fullName evidence="1">Uncharacterized protein</fullName>
    </submittedName>
</protein>
<evidence type="ECO:0000313" key="1">
    <source>
        <dbReference type="EMBL" id="MCU4752855.1"/>
    </source>
</evidence>
<dbReference type="Pfam" id="PF24366">
    <property type="entry name" value="DUF7522"/>
    <property type="match status" value="1"/>
</dbReference>
<organism evidence="1 2">
    <name type="scientific">Natronosalvus hydrolyticus</name>
    <dbReference type="NCBI Taxonomy" id="2979988"/>
    <lineage>
        <taxon>Archaea</taxon>
        <taxon>Methanobacteriati</taxon>
        <taxon>Methanobacteriota</taxon>
        <taxon>Stenosarchaea group</taxon>
        <taxon>Halobacteria</taxon>
        <taxon>Halobacteriales</taxon>
        <taxon>Natrialbaceae</taxon>
        <taxon>Natronosalvus</taxon>
    </lineage>
</organism>
<name>A0AAP2Z9W2_9EURY</name>
<sequence length="123" mass="14132">MLSNEDSDRLEAACSETVGQALRSIVYFTEDDFDQVHLKDYLSAEADIAAFVDNEREGFHRVSTHEGSELGRYEYTIRRFERGYLVRVISNSKGVFVTTNPLPIEEFDELASAVERVMKTWNE</sequence>
<dbReference type="AlphaFoldDB" id="A0AAP2Z9W2"/>
<accession>A0AAP2Z9W2</accession>
<dbReference type="InterPro" id="IPR055944">
    <property type="entry name" value="DUF7522"/>
</dbReference>
<evidence type="ECO:0000313" key="2">
    <source>
        <dbReference type="Proteomes" id="UP001321047"/>
    </source>
</evidence>
<dbReference type="EMBL" id="JAOPJZ010000010">
    <property type="protein sequence ID" value="MCU4752855.1"/>
    <property type="molecule type" value="Genomic_DNA"/>
</dbReference>
<keyword evidence="2" id="KW-1185">Reference proteome</keyword>
<dbReference type="Proteomes" id="UP001321047">
    <property type="component" value="Unassembled WGS sequence"/>
</dbReference>
<dbReference type="RefSeq" id="WP_342809182.1">
    <property type="nucleotide sequence ID" value="NZ_JAOPJZ010000010.1"/>
</dbReference>
<comment type="caution">
    <text evidence="1">The sequence shown here is derived from an EMBL/GenBank/DDBJ whole genome shotgun (WGS) entry which is preliminary data.</text>
</comment>
<gene>
    <name evidence="1" type="ORF">OB919_12855</name>
</gene>
<proteinExistence type="predicted"/>